<sequence>MRGEDYAGARTLLLETLQTNPRLDDAFEMLSVLEVLCAAAESRARPGRGVDWYRILQVLPRDDAARIDAQYRSVVRQVEPVRDELPGAEAALRLVNDAYAMLSDPAKRARYDSTVAHVELWCDDILQTNGLCAADRSAPDDPNPELDIF</sequence>
<organism evidence="2 3">
    <name type="scientific">Oryza meyeriana var. granulata</name>
    <dbReference type="NCBI Taxonomy" id="110450"/>
    <lineage>
        <taxon>Eukaryota</taxon>
        <taxon>Viridiplantae</taxon>
        <taxon>Streptophyta</taxon>
        <taxon>Embryophyta</taxon>
        <taxon>Tracheophyta</taxon>
        <taxon>Spermatophyta</taxon>
        <taxon>Magnoliopsida</taxon>
        <taxon>Liliopsida</taxon>
        <taxon>Poales</taxon>
        <taxon>Poaceae</taxon>
        <taxon>BOP clade</taxon>
        <taxon>Oryzoideae</taxon>
        <taxon>Oryzeae</taxon>
        <taxon>Oryzinae</taxon>
        <taxon>Oryza</taxon>
        <taxon>Oryza meyeriana</taxon>
    </lineage>
</organism>
<dbReference type="Pfam" id="PF00226">
    <property type="entry name" value="DnaJ"/>
    <property type="match status" value="1"/>
</dbReference>
<dbReference type="GO" id="GO:0005783">
    <property type="term" value="C:endoplasmic reticulum"/>
    <property type="evidence" value="ECO:0007669"/>
    <property type="project" value="UniProtKB-ARBA"/>
</dbReference>
<feature type="domain" description="J" evidence="1">
    <location>
        <begin position="51"/>
        <end position="115"/>
    </location>
</feature>
<dbReference type="SMART" id="SM00271">
    <property type="entry name" value="DnaJ"/>
    <property type="match status" value="1"/>
</dbReference>
<protein>
    <recommendedName>
        <fullName evidence="1">J domain-containing protein</fullName>
    </recommendedName>
</protein>
<dbReference type="Proteomes" id="UP000479710">
    <property type="component" value="Unassembled WGS sequence"/>
</dbReference>
<comment type="caution">
    <text evidence="2">The sequence shown here is derived from an EMBL/GenBank/DDBJ whole genome shotgun (WGS) entry which is preliminary data.</text>
</comment>
<dbReference type="SUPFAM" id="SSF46565">
    <property type="entry name" value="Chaperone J-domain"/>
    <property type="match status" value="1"/>
</dbReference>
<name>A0A6G1ELV6_9ORYZ</name>
<accession>A0A6G1ELV6</accession>
<dbReference type="CDD" id="cd06257">
    <property type="entry name" value="DnaJ"/>
    <property type="match status" value="1"/>
</dbReference>
<keyword evidence="3" id="KW-1185">Reference proteome</keyword>
<dbReference type="AlphaFoldDB" id="A0A6G1ELV6"/>
<dbReference type="OrthoDB" id="1911590at2759"/>
<proteinExistence type="predicted"/>
<reference evidence="2 3" key="1">
    <citation type="submission" date="2019-11" db="EMBL/GenBank/DDBJ databases">
        <title>Whole genome sequence of Oryza granulata.</title>
        <authorList>
            <person name="Li W."/>
        </authorList>
    </citation>
    <scope>NUCLEOTIDE SEQUENCE [LARGE SCALE GENOMIC DNA]</scope>
    <source>
        <strain evidence="3">cv. Menghai</strain>
        <tissue evidence="2">Leaf</tissue>
    </source>
</reference>
<dbReference type="InterPro" id="IPR001623">
    <property type="entry name" value="DnaJ_domain"/>
</dbReference>
<gene>
    <name evidence="2" type="ORF">E2562_016684</name>
</gene>
<dbReference type="EMBL" id="SPHZ02000003">
    <property type="protein sequence ID" value="KAF0925492.1"/>
    <property type="molecule type" value="Genomic_DNA"/>
</dbReference>
<evidence type="ECO:0000259" key="1">
    <source>
        <dbReference type="PROSITE" id="PS50076"/>
    </source>
</evidence>
<dbReference type="InterPro" id="IPR036869">
    <property type="entry name" value="J_dom_sf"/>
</dbReference>
<dbReference type="PANTHER" id="PTHR47374">
    <property type="entry name" value="ENDOSOME ANTIGEN-LIKE PROTEIN, PUTATIVE (DUF3444)-RELATED"/>
    <property type="match status" value="1"/>
</dbReference>
<dbReference type="Gene3D" id="1.10.287.110">
    <property type="entry name" value="DnaJ domain"/>
    <property type="match status" value="1"/>
</dbReference>
<evidence type="ECO:0000313" key="2">
    <source>
        <dbReference type="EMBL" id="KAF0925492.1"/>
    </source>
</evidence>
<evidence type="ECO:0000313" key="3">
    <source>
        <dbReference type="Proteomes" id="UP000479710"/>
    </source>
</evidence>
<dbReference type="PROSITE" id="PS50076">
    <property type="entry name" value="DNAJ_2"/>
    <property type="match status" value="1"/>
</dbReference>
<dbReference type="PANTHER" id="PTHR47374:SF2">
    <property type="entry name" value="OS01G0927400 PROTEIN"/>
    <property type="match status" value="1"/>
</dbReference>